<dbReference type="RefSeq" id="YP_009482702.1">
    <property type="nucleotide sequence ID" value="NC_037667.1"/>
</dbReference>
<dbReference type="GeneID" id="36843574"/>
<name>A0A2U7U7N6_9VIRU</name>
<protein>
    <submittedName>
        <fullName evidence="1">Uncharacterized protein</fullName>
    </submittedName>
</protein>
<dbReference type="KEGG" id="vg:36843574"/>
<accession>A0A2U7U7N6</accession>
<evidence type="ECO:0000313" key="1">
    <source>
        <dbReference type="EMBL" id="AVK74433.1"/>
    </source>
</evidence>
<sequence>MCVCVRVRAPRSPATGSDPARDLFRTRPATLAQSPFAVVWHAPWRPPLPSLLWAGDGRPRTGIHSIGPCGASLVWARADFRPALAHNVRSDHPSAATAIEPRFQILIAIAALRSGLTDLRVDDLADAGAASARLGPLAALFP</sequence>
<reference evidence="1" key="1">
    <citation type="journal article" date="2018" name="Nat. Commun.">
        <title>Diversity and evolution of the emerging Pandoraviridae family.</title>
        <authorList>
            <person name="Legendre M."/>
            <person name="Fabre E."/>
            <person name="Poirot O."/>
            <person name="Jeudy S."/>
            <person name="Lartigue A."/>
            <person name="Alempic J.M."/>
            <person name="Beucher L."/>
            <person name="Philippe N."/>
            <person name="Bertaux L."/>
            <person name="Christo-Foroux E."/>
            <person name="Labadie K."/>
            <person name="Coute Y."/>
            <person name="Abergel C."/>
            <person name="Claverie J.M."/>
        </authorList>
    </citation>
    <scope>NUCLEOTIDE SEQUENCE [LARGE SCALE GENOMIC DNA]</scope>
    <source>
        <strain evidence="1">Quercus</strain>
    </source>
</reference>
<organism evidence="1">
    <name type="scientific">Pandoravirus quercus</name>
    <dbReference type="NCBI Taxonomy" id="2107709"/>
    <lineage>
        <taxon>Viruses</taxon>
        <taxon>Pandoravirus</taxon>
    </lineage>
</organism>
<gene>
    <name evidence="1" type="ORF">pqer_cds_11</name>
</gene>
<proteinExistence type="predicted"/>
<dbReference type="Proteomes" id="UP000248852">
    <property type="component" value="Segment"/>
</dbReference>
<dbReference type="EMBL" id="MG011689">
    <property type="protein sequence ID" value="AVK74433.1"/>
    <property type="molecule type" value="Genomic_DNA"/>
</dbReference>